<feature type="chain" id="PRO_5047187577" evidence="6">
    <location>
        <begin position="20"/>
        <end position="331"/>
    </location>
</feature>
<feature type="signal peptide" evidence="6">
    <location>
        <begin position="1"/>
        <end position="19"/>
    </location>
</feature>
<accession>A0ABW4ZTH2</accession>
<proteinExistence type="inferred from homology"/>
<keyword evidence="2 4" id="KW-0813">Transport</keyword>
<keyword evidence="8" id="KW-1185">Reference proteome</keyword>
<dbReference type="PRINTS" id="PR00690">
    <property type="entry name" value="ADHESNFAMILY"/>
</dbReference>
<gene>
    <name evidence="7" type="ORF">ACFSOY_03185</name>
</gene>
<dbReference type="SUPFAM" id="SSF53807">
    <property type="entry name" value="Helical backbone' metal receptor"/>
    <property type="match status" value="1"/>
</dbReference>
<dbReference type="PRINTS" id="PR00691">
    <property type="entry name" value="ADHESINB"/>
</dbReference>
<evidence type="ECO:0000256" key="6">
    <source>
        <dbReference type="SAM" id="SignalP"/>
    </source>
</evidence>
<dbReference type="RefSeq" id="WP_386044075.1">
    <property type="nucleotide sequence ID" value="NZ_JBHUIO010000002.1"/>
</dbReference>
<comment type="caution">
    <text evidence="7">The sequence shown here is derived from an EMBL/GenBank/DDBJ whole genome shotgun (WGS) entry which is preliminary data.</text>
</comment>
<keyword evidence="3 6" id="KW-0732">Signal</keyword>
<dbReference type="EMBL" id="JBHUIO010000002">
    <property type="protein sequence ID" value="MFD2169023.1"/>
    <property type="molecule type" value="Genomic_DNA"/>
</dbReference>
<dbReference type="InterPro" id="IPR050492">
    <property type="entry name" value="Bact_metal-bind_prot9"/>
</dbReference>
<dbReference type="CDD" id="cd01017">
    <property type="entry name" value="AdcA"/>
    <property type="match status" value="1"/>
</dbReference>
<comment type="similarity">
    <text evidence="1 4">Belongs to the bacterial solute-binding protein 9 family.</text>
</comment>
<evidence type="ECO:0000256" key="5">
    <source>
        <dbReference type="SAM" id="MobiDB-lite"/>
    </source>
</evidence>
<evidence type="ECO:0000256" key="4">
    <source>
        <dbReference type="RuleBase" id="RU003512"/>
    </source>
</evidence>
<dbReference type="PROSITE" id="PS51257">
    <property type="entry name" value="PROKAR_LIPOPROTEIN"/>
    <property type="match status" value="1"/>
</dbReference>
<evidence type="ECO:0000256" key="2">
    <source>
        <dbReference type="ARBA" id="ARBA00022448"/>
    </source>
</evidence>
<evidence type="ECO:0000256" key="1">
    <source>
        <dbReference type="ARBA" id="ARBA00011028"/>
    </source>
</evidence>
<evidence type="ECO:0000313" key="8">
    <source>
        <dbReference type="Proteomes" id="UP001597343"/>
    </source>
</evidence>
<sequence>MKKWLGVALAASLMLAACNTDERPVAQTASDRLQVVTTFYPMYEFTKRVAGDHANVTALVPIGVEPHDWEPTAKDMSSLAQADLFVFNGAGMESWTEEALKGIENSKLIVVEATAGIELLEGEGHDHNHDDHEHAQSEHDKHEHGEDEHHEQEEGHHLDPHVWLDPVLAQQQVESIKRALIMADPDHRSDYERNATAYLAELQELDQEFRTAVQNGKRKEFVTQHAAFSYLAKRYGLKQVPISGLSPEVEPSAAQMAEIVAFAKEHQVKTIYFETLVSPKIAERVAKEIGAQTAVLNPLEGLTKEEQASGHDYISIMKQNLSELKKSLDQE</sequence>
<name>A0ABW4ZTH2_9BACL</name>
<evidence type="ECO:0000313" key="7">
    <source>
        <dbReference type="EMBL" id="MFD2169023.1"/>
    </source>
</evidence>
<dbReference type="InterPro" id="IPR006127">
    <property type="entry name" value="ZnuA-like"/>
</dbReference>
<dbReference type="Gene3D" id="3.40.50.1980">
    <property type="entry name" value="Nitrogenase molybdenum iron protein domain"/>
    <property type="match status" value="2"/>
</dbReference>
<organism evidence="7 8">
    <name type="scientific">Tumebacillus lipolyticus</name>
    <dbReference type="NCBI Taxonomy" id="1280370"/>
    <lineage>
        <taxon>Bacteria</taxon>
        <taxon>Bacillati</taxon>
        <taxon>Bacillota</taxon>
        <taxon>Bacilli</taxon>
        <taxon>Bacillales</taxon>
        <taxon>Alicyclobacillaceae</taxon>
        <taxon>Tumebacillus</taxon>
    </lineage>
</organism>
<dbReference type="PANTHER" id="PTHR42953">
    <property type="entry name" value="HIGH-AFFINITY ZINC UPTAKE SYSTEM PROTEIN ZNUA-RELATED"/>
    <property type="match status" value="1"/>
</dbReference>
<protein>
    <submittedName>
        <fullName evidence="7">Metal ABC transporter substrate-binding protein</fullName>
    </submittedName>
</protein>
<feature type="region of interest" description="Disordered" evidence="5">
    <location>
        <begin position="122"/>
        <end position="157"/>
    </location>
</feature>
<dbReference type="PANTHER" id="PTHR42953:SF3">
    <property type="entry name" value="HIGH-AFFINITY ZINC UPTAKE SYSTEM PROTEIN ZNUA"/>
    <property type="match status" value="1"/>
</dbReference>
<dbReference type="InterPro" id="IPR006129">
    <property type="entry name" value="AdhesinB"/>
</dbReference>
<dbReference type="Pfam" id="PF01297">
    <property type="entry name" value="ZnuA"/>
    <property type="match status" value="1"/>
</dbReference>
<dbReference type="InterPro" id="IPR006128">
    <property type="entry name" value="Lipoprotein_PsaA-like"/>
</dbReference>
<dbReference type="Proteomes" id="UP001597343">
    <property type="component" value="Unassembled WGS sequence"/>
</dbReference>
<reference evidence="8" key="1">
    <citation type="journal article" date="2019" name="Int. J. Syst. Evol. Microbiol.">
        <title>The Global Catalogue of Microorganisms (GCM) 10K type strain sequencing project: providing services to taxonomists for standard genome sequencing and annotation.</title>
        <authorList>
            <consortium name="The Broad Institute Genomics Platform"/>
            <consortium name="The Broad Institute Genome Sequencing Center for Infectious Disease"/>
            <person name="Wu L."/>
            <person name="Ma J."/>
        </authorList>
    </citation>
    <scope>NUCLEOTIDE SEQUENCE [LARGE SCALE GENOMIC DNA]</scope>
    <source>
        <strain evidence="8">CGMCC 1.13574</strain>
    </source>
</reference>
<evidence type="ECO:0000256" key="3">
    <source>
        <dbReference type="ARBA" id="ARBA00022729"/>
    </source>
</evidence>